<keyword evidence="1" id="KW-0805">Transcription regulation</keyword>
<evidence type="ECO:0000313" key="4">
    <source>
        <dbReference type="EMBL" id="EAY02642.1"/>
    </source>
</evidence>
<dbReference type="VEuPathDB" id="TrichDB:TVAG_252930"/>
<dbReference type="InterPro" id="IPR036388">
    <property type="entry name" value="WH-like_DNA-bd_sf"/>
</dbReference>
<keyword evidence="2" id="KW-0812">Transmembrane</keyword>
<dbReference type="AlphaFoldDB" id="A2EXF2"/>
<keyword evidence="2" id="KW-1133">Transmembrane helix</keyword>
<dbReference type="Proteomes" id="UP000001542">
    <property type="component" value="Unassembled WGS sequence"/>
</dbReference>
<comment type="similarity">
    <text evidence="1">Belongs to the E2F/DP family.</text>
</comment>
<evidence type="ECO:0000313" key="5">
    <source>
        <dbReference type="Proteomes" id="UP000001542"/>
    </source>
</evidence>
<dbReference type="FunFam" id="1.10.10.10:FF:000517">
    <property type="entry name" value="Uncharacterized protein"/>
    <property type="match status" value="1"/>
</dbReference>
<keyword evidence="1" id="KW-0804">Transcription</keyword>
<gene>
    <name evidence="4" type="ORF">TVAG_252930</name>
</gene>
<feature type="transmembrane region" description="Helical" evidence="2">
    <location>
        <begin position="147"/>
        <end position="167"/>
    </location>
</feature>
<evidence type="ECO:0000256" key="2">
    <source>
        <dbReference type="SAM" id="Phobius"/>
    </source>
</evidence>
<keyword evidence="1" id="KW-0539">Nucleus</keyword>
<dbReference type="VEuPathDB" id="TrichDB:TVAGG3_0193420"/>
<dbReference type="InterPro" id="IPR036390">
    <property type="entry name" value="WH_DNA-bd_sf"/>
</dbReference>
<protein>
    <recommendedName>
        <fullName evidence="3">E2F/DP family winged-helix DNA-binding domain-containing protein</fullName>
    </recommendedName>
</protein>
<dbReference type="SMART" id="SM01372">
    <property type="entry name" value="E2F_TDP"/>
    <property type="match status" value="1"/>
</dbReference>
<evidence type="ECO:0000259" key="3">
    <source>
        <dbReference type="SMART" id="SM01372"/>
    </source>
</evidence>
<dbReference type="InterPro" id="IPR003316">
    <property type="entry name" value="E2F_WHTH_DNA-bd_dom"/>
</dbReference>
<dbReference type="KEGG" id="tva:4760483"/>
<dbReference type="GO" id="GO:0000978">
    <property type="term" value="F:RNA polymerase II cis-regulatory region sequence-specific DNA binding"/>
    <property type="evidence" value="ECO:0000318"/>
    <property type="project" value="GO_Central"/>
</dbReference>
<feature type="transmembrane region" description="Helical" evidence="2">
    <location>
        <begin position="105"/>
        <end position="126"/>
    </location>
</feature>
<accession>A2EXF2</accession>
<feature type="domain" description="E2F/DP family winged-helix DNA-binding" evidence="3">
    <location>
        <begin position="4"/>
        <end position="69"/>
    </location>
</feature>
<dbReference type="OrthoDB" id="1738810at2759"/>
<dbReference type="Pfam" id="PF02319">
    <property type="entry name" value="WHD_E2F_TDP"/>
    <property type="match status" value="1"/>
</dbReference>
<evidence type="ECO:0000256" key="1">
    <source>
        <dbReference type="RuleBase" id="RU003796"/>
    </source>
</evidence>
<keyword evidence="5" id="KW-1185">Reference proteome</keyword>
<dbReference type="RefSeq" id="XP_001314865.1">
    <property type="nucleotide sequence ID" value="XM_001314830.1"/>
</dbReference>
<organism evidence="4 5">
    <name type="scientific">Trichomonas vaginalis (strain ATCC PRA-98 / G3)</name>
    <dbReference type="NCBI Taxonomy" id="412133"/>
    <lineage>
        <taxon>Eukaryota</taxon>
        <taxon>Metamonada</taxon>
        <taxon>Parabasalia</taxon>
        <taxon>Trichomonadida</taxon>
        <taxon>Trichomonadidae</taxon>
        <taxon>Trichomonas</taxon>
    </lineage>
</organism>
<keyword evidence="2" id="KW-0472">Membrane</keyword>
<dbReference type="InParanoid" id="A2EXF2"/>
<keyword evidence="1" id="KW-0238">DNA-binding</keyword>
<name>A2EXF2_TRIV3</name>
<dbReference type="GO" id="GO:0090575">
    <property type="term" value="C:RNA polymerase II transcription regulator complex"/>
    <property type="evidence" value="ECO:0000318"/>
    <property type="project" value="GO_Central"/>
</dbReference>
<dbReference type="GO" id="GO:0000981">
    <property type="term" value="F:DNA-binding transcription factor activity, RNA polymerase II-specific"/>
    <property type="evidence" value="ECO:0000318"/>
    <property type="project" value="GO_Central"/>
</dbReference>
<proteinExistence type="inferred from homology"/>
<comment type="subcellular location">
    <subcellularLocation>
        <location evidence="1">Nucleus</location>
    </subcellularLocation>
</comment>
<reference evidence="4" key="2">
    <citation type="journal article" date="2007" name="Science">
        <title>Draft genome sequence of the sexually transmitted pathogen Trichomonas vaginalis.</title>
        <authorList>
            <person name="Carlton J.M."/>
            <person name="Hirt R.P."/>
            <person name="Silva J.C."/>
            <person name="Delcher A.L."/>
            <person name="Schatz M."/>
            <person name="Zhao Q."/>
            <person name="Wortman J.R."/>
            <person name="Bidwell S.L."/>
            <person name="Alsmark U.C.M."/>
            <person name="Besteiro S."/>
            <person name="Sicheritz-Ponten T."/>
            <person name="Noel C.J."/>
            <person name="Dacks J.B."/>
            <person name="Foster P.G."/>
            <person name="Simillion C."/>
            <person name="Van de Peer Y."/>
            <person name="Miranda-Saavedra D."/>
            <person name="Barton G.J."/>
            <person name="Westrop G.D."/>
            <person name="Mueller S."/>
            <person name="Dessi D."/>
            <person name="Fiori P.L."/>
            <person name="Ren Q."/>
            <person name="Paulsen I."/>
            <person name="Zhang H."/>
            <person name="Bastida-Corcuera F.D."/>
            <person name="Simoes-Barbosa A."/>
            <person name="Brown M.T."/>
            <person name="Hayes R.D."/>
            <person name="Mukherjee M."/>
            <person name="Okumura C.Y."/>
            <person name="Schneider R."/>
            <person name="Smith A.J."/>
            <person name="Vanacova S."/>
            <person name="Villalvazo M."/>
            <person name="Haas B.J."/>
            <person name="Pertea M."/>
            <person name="Feldblyum T.V."/>
            <person name="Utterback T.R."/>
            <person name="Shu C.L."/>
            <person name="Osoegawa K."/>
            <person name="de Jong P.J."/>
            <person name="Hrdy I."/>
            <person name="Horvathova L."/>
            <person name="Zubacova Z."/>
            <person name="Dolezal P."/>
            <person name="Malik S.B."/>
            <person name="Logsdon J.M. Jr."/>
            <person name="Henze K."/>
            <person name="Gupta A."/>
            <person name="Wang C.C."/>
            <person name="Dunne R.L."/>
            <person name="Upcroft J.A."/>
            <person name="Upcroft P."/>
            <person name="White O."/>
            <person name="Salzberg S.L."/>
            <person name="Tang P."/>
            <person name="Chiu C.-H."/>
            <person name="Lee Y.-S."/>
            <person name="Embley T.M."/>
            <person name="Coombs G.H."/>
            <person name="Mottram J.C."/>
            <person name="Tachezy J."/>
            <person name="Fraser-Liggett C.M."/>
            <person name="Johnson P.J."/>
        </authorList>
    </citation>
    <scope>NUCLEOTIDE SEQUENCE [LARGE SCALE GENOMIC DNA]</scope>
    <source>
        <strain evidence="4">G3</strain>
    </source>
</reference>
<sequence>MNIGKESNFANTVKNVINLCHSKPGEYIKVSTMAEIENCEKRRFYDLFNVLCAIGLCTKSMNKVYCWAGEENMLFVIRQEYERVEKLAINQDFWSIFKMPESPPIGQLALTTITLFLFFGSTELALKQICLVMTQKRSKMSQLLRRLYLSAFFLEQIGLIMHSYQIGTYNLMIDSKSIVSEVFMNLKFKNLFPFNSIASQLQRIEQSYIDEVKSSRYALLLQKMRASHITVSSIAEQEPIPIEPLSPVRMVEIY</sequence>
<dbReference type="GO" id="GO:0006357">
    <property type="term" value="P:regulation of transcription by RNA polymerase II"/>
    <property type="evidence" value="ECO:0000318"/>
    <property type="project" value="GO_Central"/>
</dbReference>
<dbReference type="EMBL" id="DS113529">
    <property type="protein sequence ID" value="EAY02642.1"/>
    <property type="molecule type" value="Genomic_DNA"/>
</dbReference>
<reference evidence="4" key="1">
    <citation type="submission" date="2006-10" db="EMBL/GenBank/DDBJ databases">
        <authorList>
            <person name="Amadeo P."/>
            <person name="Zhao Q."/>
            <person name="Wortman J."/>
            <person name="Fraser-Liggett C."/>
            <person name="Carlton J."/>
        </authorList>
    </citation>
    <scope>NUCLEOTIDE SEQUENCE</scope>
    <source>
        <strain evidence="4">G3</strain>
    </source>
</reference>
<dbReference type="Gene3D" id="1.10.10.10">
    <property type="entry name" value="Winged helix-like DNA-binding domain superfamily/Winged helix DNA-binding domain"/>
    <property type="match status" value="1"/>
</dbReference>
<dbReference type="SUPFAM" id="SSF46785">
    <property type="entry name" value="Winged helix' DNA-binding domain"/>
    <property type="match status" value="1"/>
</dbReference>